<sequence length="44" mass="4925">MHSKAANDAERTAVADMPPQYWQRHMPARAATRPSDRYAQVLGA</sequence>
<feature type="compositionally biased region" description="Basic and acidic residues" evidence="1">
    <location>
        <begin position="1"/>
        <end position="13"/>
    </location>
</feature>
<proteinExistence type="predicted"/>
<dbReference type="Proteomes" id="UP000195755">
    <property type="component" value="Chromosome"/>
</dbReference>
<dbReference type="KEGG" id="salj:SMD11_1617"/>
<feature type="region of interest" description="Disordered" evidence="1">
    <location>
        <begin position="1"/>
        <end position="44"/>
    </location>
</feature>
<dbReference type="EMBL" id="CP021744">
    <property type="protein sequence ID" value="ARZ67278.1"/>
    <property type="molecule type" value="Genomic_DNA"/>
</dbReference>
<protein>
    <submittedName>
        <fullName evidence="2">Uncharacterized protein</fullName>
    </submittedName>
</protein>
<evidence type="ECO:0000313" key="3">
    <source>
        <dbReference type="Proteomes" id="UP000195755"/>
    </source>
</evidence>
<name>A0A1Z2KZ04_9ACTN</name>
<accession>A0A1Z2KZ04</accession>
<dbReference type="AlphaFoldDB" id="A0A1Z2KZ04"/>
<evidence type="ECO:0000256" key="1">
    <source>
        <dbReference type="SAM" id="MobiDB-lite"/>
    </source>
</evidence>
<organism evidence="2 3">
    <name type="scientific">Streptomyces albireticuli</name>
    <dbReference type="NCBI Taxonomy" id="1940"/>
    <lineage>
        <taxon>Bacteria</taxon>
        <taxon>Bacillati</taxon>
        <taxon>Actinomycetota</taxon>
        <taxon>Actinomycetes</taxon>
        <taxon>Kitasatosporales</taxon>
        <taxon>Streptomycetaceae</taxon>
        <taxon>Streptomyces</taxon>
    </lineage>
</organism>
<evidence type="ECO:0000313" key="2">
    <source>
        <dbReference type="EMBL" id="ARZ67278.1"/>
    </source>
</evidence>
<gene>
    <name evidence="2" type="ORF">SMD11_1617</name>
</gene>
<reference evidence="2 3" key="1">
    <citation type="submission" date="2017-06" db="EMBL/GenBank/DDBJ databases">
        <title>Streptomyces albireticuli Genome sequencing and assembly.</title>
        <authorList>
            <person name="Wang Y."/>
            <person name="Du B."/>
            <person name="Ding Y."/>
            <person name="Liu H."/>
            <person name="Hou Q."/>
            <person name="Liu K."/>
            <person name="Yao L."/>
            <person name="Wang C."/>
        </authorList>
    </citation>
    <scope>NUCLEOTIDE SEQUENCE [LARGE SCALE GENOMIC DNA]</scope>
    <source>
        <strain evidence="2 3">MDJK11</strain>
    </source>
</reference>